<gene>
    <name evidence="3" type="ORF">QBC32DRAFT_382354</name>
</gene>
<feature type="region of interest" description="Disordered" evidence="1">
    <location>
        <begin position="827"/>
        <end position="846"/>
    </location>
</feature>
<name>A0AAN6SIR7_9PEZI</name>
<dbReference type="EMBL" id="MU859083">
    <property type="protein sequence ID" value="KAK3954904.1"/>
    <property type="molecule type" value="Genomic_DNA"/>
</dbReference>
<sequence length="938" mass="99240">MFNPVIFLVPWWCLLAIVPTASGHVKMVTTRLVPVVETLPDPTPSVGEFLIDGENSIPLKLTTVTYIDASTFTTVVPVTISSTSVDEIVRQSVAVFTVPGQLAPPSSSSSEHSNGAHHVPNVDEHMGNSQPEHAGPGTIYQTVYLPSPSSTSSYGHPVTLVSTVHVNNVAATSTPSTSEVGPVVVTSVYTVYPSMSPLSSSSFSPSSSSSSSSSSFSSSVLQSQPTSTQYITVPESSDPKVVVVKPKESIEFVTVTEHAKSNVVVVEPKESPRFVTITKTETDIIVVKPKDATTVVTDNVTATKMVTSMHLITSYPHASGSELVQEPAAATVPSLVTITNTITNKVTKVHLSTSIYTPPPVTVTSFITRKHTATITSTPVVVVVAASNEHPFGVGASHTPAAYYTHQPDADPGGIQWAKGVHTNPGDLSAEFEHPKPPVWPTWDDDGHLMEGVVAPWLTASGQTVTVTVKQTETGTGAGTAAATITTVMGLEVLKAGAAAAAAAKTAARTPPSPASGAQAAVYGRAAVETTSTLTSTLTSTSTSTSFSTVEITSVVDVTLIVRPPGGVGGVRGAVHNNAQAATSTVEVTSTVETTIETTSIVHITSPTPVIEIISTITTVVANSDHAHDTQVTETTPNIVQARNLDHLVKLPLCRNPRDYITLLGTRGNPNPIYTTSWARPEHSCYPNWAITFITGTRKPHVVAPMTTAAPIIPEPEPSSNQHEPLDGAGAGTVTAIIRTRTRTRIFTTSHGTRTVTVTAAQMTHDNRIRNRNYHDDDQPDMMTWNEYGSLLITLPTTTYPTTPFQPAAAAHTSYTTPVPALHPNVKERSEKHKRSEHNITTEHNPAAENNVSNLTTSTNLTTEHNVSDITAEHNLAAEHNNQSVQSVQSVQQALVSLAALNGWDDFWAGVKEGAKELFTGAAEGVGNLFCGLIPCSR</sequence>
<feature type="chain" id="PRO_5042984855" evidence="2">
    <location>
        <begin position="24"/>
        <end position="938"/>
    </location>
</feature>
<dbReference type="Proteomes" id="UP001303222">
    <property type="component" value="Unassembled WGS sequence"/>
</dbReference>
<dbReference type="AlphaFoldDB" id="A0AAN6SIR7"/>
<evidence type="ECO:0000313" key="3">
    <source>
        <dbReference type="EMBL" id="KAK3954904.1"/>
    </source>
</evidence>
<keyword evidence="2" id="KW-0732">Signal</keyword>
<feature type="signal peptide" evidence="2">
    <location>
        <begin position="1"/>
        <end position="23"/>
    </location>
</feature>
<accession>A0AAN6SIR7</accession>
<evidence type="ECO:0000256" key="2">
    <source>
        <dbReference type="SAM" id="SignalP"/>
    </source>
</evidence>
<reference evidence="3" key="1">
    <citation type="journal article" date="2023" name="Mol. Phylogenet. Evol.">
        <title>Genome-scale phylogeny and comparative genomics of the fungal order Sordariales.</title>
        <authorList>
            <person name="Hensen N."/>
            <person name="Bonometti L."/>
            <person name="Westerberg I."/>
            <person name="Brannstrom I.O."/>
            <person name="Guillou S."/>
            <person name="Cros-Aarteil S."/>
            <person name="Calhoun S."/>
            <person name="Haridas S."/>
            <person name="Kuo A."/>
            <person name="Mondo S."/>
            <person name="Pangilinan J."/>
            <person name="Riley R."/>
            <person name="LaButti K."/>
            <person name="Andreopoulos B."/>
            <person name="Lipzen A."/>
            <person name="Chen C."/>
            <person name="Yan M."/>
            <person name="Daum C."/>
            <person name="Ng V."/>
            <person name="Clum A."/>
            <person name="Steindorff A."/>
            <person name="Ohm R.A."/>
            <person name="Martin F."/>
            <person name="Silar P."/>
            <person name="Natvig D.O."/>
            <person name="Lalanne C."/>
            <person name="Gautier V."/>
            <person name="Ament-Velasquez S.L."/>
            <person name="Kruys A."/>
            <person name="Hutchinson M.I."/>
            <person name="Powell A.J."/>
            <person name="Barry K."/>
            <person name="Miller A.N."/>
            <person name="Grigoriev I.V."/>
            <person name="Debuchy R."/>
            <person name="Gladieux P."/>
            <person name="Hiltunen Thoren M."/>
            <person name="Johannesson H."/>
        </authorList>
    </citation>
    <scope>NUCLEOTIDE SEQUENCE</scope>
    <source>
        <strain evidence="3">CBS 626.80</strain>
    </source>
</reference>
<keyword evidence="4" id="KW-1185">Reference proteome</keyword>
<protein>
    <submittedName>
        <fullName evidence="3">Uncharacterized protein</fullName>
    </submittedName>
</protein>
<organism evidence="3 4">
    <name type="scientific">Pseudoneurospora amorphoporcata</name>
    <dbReference type="NCBI Taxonomy" id="241081"/>
    <lineage>
        <taxon>Eukaryota</taxon>
        <taxon>Fungi</taxon>
        <taxon>Dikarya</taxon>
        <taxon>Ascomycota</taxon>
        <taxon>Pezizomycotina</taxon>
        <taxon>Sordariomycetes</taxon>
        <taxon>Sordariomycetidae</taxon>
        <taxon>Sordariales</taxon>
        <taxon>Sordariaceae</taxon>
        <taxon>Pseudoneurospora</taxon>
    </lineage>
</organism>
<reference evidence="3" key="2">
    <citation type="submission" date="2023-06" db="EMBL/GenBank/DDBJ databases">
        <authorList>
            <consortium name="Lawrence Berkeley National Laboratory"/>
            <person name="Mondo S.J."/>
            <person name="Hensen N."/>
            <person name="Bonometti L."/>
            <person name="Westerberg I."/>
            <person name="Brannstrom I.O."/>
            <person name="Guillou S."/>
            <person name="Cros-Aarteil S."/>
            <person name="Calhoun S."/>
            <person name="Haridas S."/>
            <person name="Kuo A."/>
            <person name="Pangilinan J."/>
            <person name="Riley R."/>
            <person name="Labutti K."/>
            <person name="Andreopoulos B."/>
            <person name="Lipzen A."/>
            <person name="Chen C."/>
            <person name="Yanf M."/>
            <person name="Daum C."/>
            <person name="Ng V."/>
            <person name="Clum A."/>
            <person name="Steindorff A."/>
            <person name="Ohm R."/>
            <person name="Martin F."/>
            <person name="Silar P."/>
            <person name="Natvig D."/>
            <person name="Lalanne C."/>
            <person name="Gautier V."/>
            <person name="Ament-Velasquez S.L."/>
            <person name="Kruys A."/>
            <person name="Hutchinson M.I."/>
            <person name="Powell A.J."/>
            <person name="Barry K."/>
            <person name="Miller A.N."/>
            <person name="Grigoriev I.V."/>
            <person name="Debuchy R."/>
            <person name="Gladieux P."/>
            <person name="Thoren M.H."/>
            <person name="Johannesson H."/>
        </authorList>
    </citation>
    <scope>NUCLEOTIDE SEQUENCE</scope>
    <source>
        <strain evidence="3">CBS 626.80</strain>
    </source>
</reference>
<proteinExistence type="predicted"/>
<feature type="region of interest" description="Disordered" evidence="1">
    <location>
        <begin position="103"/>
        <end position="141"/>
    </location>
</feature>
<comment type="caution">
    <text evidence="3">The sequence shown here is derived from an EMBL/GenBank/DDBJ whole genome shotgun (WGS) entry which is preliminary data.</text>
</comment>
<evidence type="ECO:0000313" key="4">
    <source>
        <dbReference type="Proteomes" id="UP001303222"/>
    </source>
</evidence>
<evidence type="ECO:0000256" key="1">
    <source>
        <dbReference type="SAM" id="MobiDB-lite"/>
    </source>
</evidence>